<evidence type="ECO:0000259" key="6">
    <source>
        <dbReference type="Pfam" id="PF07992"/>
    </source>
</evidence>
<gene>
    <name evidence="8" type="primary">LOC109716629</name>
</gene>
<sequence>MNSGGGRGGGGGGGGGGGASGSWRRVVVVGGGIAGALLAKSIQFHTDVVLIDQKEYFEIPWTNLRSKVEPSVAEKSLINHSDYLVNGKVITSSAVDVSEAAVMTAEGREVAYEYLVIATGHTVSTPRRRRDRLEQFQEDNVKIQNSGSVLIVGGGPTGVELAAEIAVDYPDKKVTLVHNGPRLLEFIGRKASNKALNWLKSKKVEVLLDQSVDLNSISEADRVYTTSSGETIEADSHFLCVDRPLGSSWLAETALKNSLDKYGRLMVDEHLRVRGHSNIFAIGDITDIPELKQGFLAQRHAMVAAKNLKLLAAGAKEGKLASYKPGSAMAMVTLGRKEAVAQLPFMTMVGPLPGLFKSRDLFVHRTRKQMGLNHH</sequence>
<organism evidence="7 8">
    <name type="scientific">Ananas comosus</name>
    <name type="common">Pineapple</name>
    <name type="synonym">Ananas ananas</name>
    <dbReference type="NCBI Taxonomy" id="4615"/>
    <lineage>
        <taxon>Eukaryota</taxon>
        <taxon>Viridiplantae</taxon>
        <taxon>Streptophyta</taxon>
        <taxon>Embryophyta</taxon>
        <taxon>Tracheophyta</taxon>
        <taxon>Spermatophyta</taxon>
        <taxon>Magnoliopsida</taxon>
        <taxon>Liliopsida</taxon>
        <taxon>Poales</taxon>
        <taxon>Bromeliaceae</taxon>
        <taxon>Bromelioideae</taxon>
        <taxon>Ananas</taxon>
    </lineage>
</organism>
<comment type="function">
    <text evidence="5">Putative FAD-dependent oxidoreductase.</text>
</comment>
<dbReference type="Proteomes" id="UP000515123">
    <property type="component" value="Linkage group 1"/>
</dbReference>
<comment type="similarity">
    <text evidence="1">Belongs to the FAD-dependent oxidoreductase family.</text>
</comment>
<dbReference type="GeneID" id="109716629"/>
<dbReference type="GO" id="GO:0005737">
    <property type="term" value="C:cytoplasm"/>
    <property type="evidence" value="ECO:0007669"/>
    <property type="project" value="TreeGrafter"/>
</dbReference>
<accession>A0A6P5FP64</accession>
<dbReference type="PANTHER" id="PTHR43735:SF3">
    <property type="entry name" value="FERROPTOSIS SUPPRESSOR PROTEIN 1"/>
    <property type="match status" value="1"/>
</dbReference>
<evidence type="ECO:0000256" key="5">
    <source>
        <dbReference type="ARBA" id="ARBA00057036"/>
    </source>
</evidence>
<keyword evidence="2" id="KW-0285">Flavoprotein</keyword>
<dbReference type="InterPro" id="IPR036188">
    <property type="entry name" value="FAD/NAD-bd_sf"/>
</dbReference>
<keyword evidence="4" id="KW-0560">Oxidoreductase</keyword>
<name>A0A6P5FP64_ANACO</name>
<dbReference type="PANTHER" id="PTHR43735">
    <property type="entry name" value="APOPTOSIS-INDUCING FACTOR 1"/>
    <property type="match status" value="1"/>
</dbReference>
<dbReference type="Gene3D" id="3.50.50.100">
    <property type="match status" value="1"/>
</dbReference>
<evidence type="ECO:0000256" key="1">
    <source>
        <dbReference type="ARBA" id="ARBA00006442"/>
    </source>
</evidence>
<dbReference type="GO" id="GO:0004174">
    <property type="term" value="F:electron-transferring-flavoprotein dehydrogenase activity"/>
    <property type="evidence" value="ECO:0007669"/>
    <property type="project" value="TreeGrafter"/>
</dbReference>
<evidence type="ECO:0000313" key="7">
    <source>
        <dbReference type="Proteomes" id="UP000515123"/>
    </source>
</evidence>
<evidence type="ECO:0000256" key="3">
    <source>
        <dbReference type="ARBA" id="ARBA00022827"/>
    </source>
</evidence>
<evidence type="ECO:0000313" key="8">
    <source>
        <dbReference type="RefSeq" id="XP_020097784.1"/>
    </source>
</evidence>
<feature type="domain" description="FAD/NAD(P)-binding" evidence="6">
    <location>
        <begin position="25"/>
        <end position="291"/>
    </location>
</feature>
<keyword evidence="3" id="KW-0274">FAD</keyword>
<dbReference type="SUPFAM" id="SSF51905">
    <property type="entry name" value="FAD/NAD(P)-binding domain"/>
    <property type="match status" value="1"/>
</dbReference>
<dbReference type="RefSeq" id="XP_020097784.1">
    <property type="nucleotide sequence ID" value="XM_020242195.1"/>
</dbReference>
<dbReference type="GO" id="GO:0050660">
    <property type="term" value="F:flavin adenine dinucleotide binding"/>
    <property type="evidence" value="ECO:0007669"/>
    <property type="project" value="TreeGrafter"/>
</dbReference>
<protein>
    <submittedName>
        <fullName evidence="8">Apoptosis-inducing factor homolog B-like</fullName>
    </submittedName>
</protein>
<evidence type="ECO:0000256" key="4">
    <source>
        <dbReference type="ARBA" id="ARBA00023002"/>
    </source>
</evidence>
<dbReference type="InterPro" id="IPR023753">
    <property type="entry name" value="FAD/NAD-binding_dom"/>
</dbReference>
<dbReference type="AlphaFoldDB" id="A0A6P5FP64"/>
<dbReference type="PRINTS" id="PR00368">
    <property type="entry name" value="FADPNR"/>
</dbReference>
<dbReference type="OrthoDB" id="202203at2759"/>
<reference evidence="8" key="2">
    <citation type="submission" date="2025-08" db="UniProtKB">
        <authorList>
            <consortium name="RefSeq"/>
        </authorList>
    </citation>
    <scope>IDENTIFICATION</scope>
    <source>
        <tissue evidence="8">Leaf</tissue>
    </source>
</reference>
<dbReference type="FunFam" id="3.50.50.100:FF:000006">
    <property type="entry name" value="apoptosis-inducing factor 2"/>
    <property type="match status" value="1"/>
</dbReference>
<proteinExistence type="inferred from homology"/>
<reference evidence="7" key="1">
    <citation type="journal article" date="2015" name="Nat. Genet.">
        <title>The pineapple genome and the evolution of CAM photosynthesis.</title>
        <authorList>
            <person name="Ming R."/>
            <person name="VanBuren R."/>
            <person name="Wai C.M."/>
            <person name="Tang H."/>
            <person name="Schatz M.C."/>
            <person name="Bowers J.E."/>
            <person name="Lyons E."/>
            <person name="Wang M.L."/>
            <person name="Chen J."/>
            <person name="Biggers E."/>
            <person name="Zhang J."/>
            <person name="Huang L."/>
            <person name="Zhang L."/>
            <person name="Miao W."/>
            <person name="Zhang J."/>
            <person name="Ye Z."/>
            <person name="Miao C."/>
            <person name="Lin Z."/>
            <person name="Wang H."/>
            <person name="Zhou H."/>
            <person name="Yim W.C."/>
            <person name="Priest H.D."/>
            <person name="Zheng C."/>
            <person name="Woodhouse M."/>
            <person name="Edger P.P."/>
            <person name="Guyot R."/>
            <person name="Guo H.B."/>
            <person name="Guo H."/>
            <person name="Zheng G."/>
            <person name="Singh R."/>
            <person name="Sharma A."/>
            <person name="Min X."/>
            <person name="Zheng Y."/>
            <person name="Lee H."/>
            <person name="Gurtowski J."/>
            <person name="Sedlazeck F.J."/>
            <person name="Harkess A."/>
            <person name="McKain M.R."/>
            <person name="Liao Z."/>
            <person name="Fang J."/>
            <person name="Liu J."/>
            <person name="Zhang X."/>
            <person name="Zhang Q."/>
            <person name="Hu W."/>
            <person name="Qin Y."/>
            <person name="Wang K."/>
            <person name="Chen L.Y."/>
            <person name="Shirley N."/>
            <person name="Lin Y.R."/>
            <person name="Liu L.Y."/>
            <person name="Hernandez A.G."/>
            <person name="Wright C.L."/>
            <person name="Bulone V."/>
            <person name="Tuskan G.A."/>
            <person name="Heath K."/>
            <person name="Zee F."/>
            <person name="Moore P.H."/>
            <person name="Sunkar R."/>
            <person name="Leebens-Mack J.H."/>
            <person name="Mockler T."/>
            <person name="Bennetzen J.L."/>
            <person name="Freeling M."/>
            <person name="Sankoff D."/>
            <person name="Paterson A.H."/>
            <person name="Zhu X."/>
            <person name="Yang X."/>
            <person name="Smith J.A."/>
            <person name="Cushman J.C."/>
            <person name="Paull R.E."/>
            <person name="Yu Q."/>
        </authorList>
    </citation>
    <scope>NUCLEOTIDE SEQUENCE [LARGE SCALE GENOMIC DNA]</scope>
    <source>
        <strain evidence="7">cv. F153</strain>
    </source>
</reference>
<dbReference type="Pfam" id="PF07992">
    <property type="entry name" value="Pyr_redox_2"/>
    <property type="match status" value="1"/>
</dbReference>
<evidence type="ECO:0000256" key="2">
    <source>
        <dbReference type="ARBA" id="ARBA00022630"/>
    </source>
</evidence>
<keyword evidence="7" id="KW-1185">Reference proteome</keyword>